<gene>
    <name evidence="8" type="ORF">LCGC14_2180660</name>
</gene>
<dbReference type="Pfam" id="PF09335">
    <property type="entry name" value="VTT_dom"/>
    <property type="match status" value="1"/>
</dbReference>
<name>A0A0F9E9J7_9ZZZZ</name>
<evidence type="ECO:0000256" key="5">
    <source>
        <dbReference type="ARBA" id="ARBA00023136"/>
    </source>
</evidence>
<feature type="transmembrane region" description="Helical" evidence="6">
    <location>
        <begin position="164"/>
        <end position="181"/>
    </location>
</feature>
<keyword evidence="5 6" id="KW-0472">Membrane</keyword>
<feature type="transmembrane region" description="Helical" evidence="6">
    <location>
        <begin position="138"/>
        <end position="158"/>
    </location>
</feature>
<keyword evidence="4 6" id="KW-1133">Transmembrane helix</keyword>
<dbReference type="PANTHER" id="PTHR12677:SF59">
    <property type="entry name" value="GOLGI APPARATUS MEMBRANE PROTEIN TVP38-RELATED"/>
    <property type="match status" value="1"/>
</dbReference>
<keyword evidence="2" id="KW-1003">Cell membrane</keyword>
<feature type="domain" description="VTT" evidence="7">
    <location>
        <begin position="68"/>
        <end position="184"/>
    </location>
</feature>
<reference evidence="8" key="1">
    <citation type="journal article" date="2015" name="Nature">
        <title>Complex archaea that bridge the gap between prokaryotes and eukaryotes.</title>
        <authorList>
            <person name="Spang A."/>
            <person name="Saw J.H."/>
            <person name="Jorgensen S.L."/>
            <person name="Zaremba-Niedzwiedzka K."/>
            <person name="Martijn J."/>
            <person name="Lind A.E."/>
            <person name="van Eijk R."/>
            <person name="Schleper C."/>
            <person name="Guy L."/>
            <person name="Ettema T.J."/>
        </authorList>
    </citation>
    <scope>NUCLEOTIDE SEQUENCE</scope>
</reference>
<dbReference type="AlphaFoldDB" id="A0A0F9E9J7"/>
<evidence type="ECO:0000313" key="8">
    <source>
        <dbReference type="EMBL" id="KKL62886.1"/>
    </source>
</evidence>
<dbReference type="InterPro" id="IPR015414">
    <property type="entry name" value="TMEM64"/>
</dbReference>
<dbReference type="InterPro" id="IPR032816">
    <property type="entry name" value="VTT_dom"/>
</dbReference>
<evidence type="ECO:0000256" key="2">
    <source>
        <dbReference type="ARBA" id="ARBA00022475"/>
    </source>
</evidence>
<proteinExistence type="predicted"/>
<evidence type="ECO:0000256" key="6">
    <source>
        <dbReference type="SAM" id="Phobius"/>
    </source>
</evidence>
<evidence type="ECO:0000259" key="7">
    <source>
        <dbReference type="Pfam" id="PF09335"/>
    </source>
</evidence>
<comment type="subcellular location">
    <subcellularLocation>
        <location evidence="1">Cell membrane</location>
        <topology evidence="1">Multi-pass membrane protein</topology>
    </subcellularLocation>
</comment>
<feature type="transmembrane region" description="Helical" evidence="6">
    <location>
        <begin position="89"/>
        <end position="110"/>
    </location>
</feature>
<keyword evidence="3 6" id="KW-0812">Transmembrane</keyword>
<dbReference type="EMBL" id="LAZR01028350">
    <property type="protein sequence ID" value="KKL62886.1"/>
    <property type="molecule type" value="Genomic_DNA"/>
</dbReference>
<feature type="transmembrane region" description="Helical" evidence="6">
    <location>
        <begin position="50"/>
        <end position="83"/>
    </location>
</feature>
<protein>
    <recommendedName>
        <fullName evidence="7">VTT domain-containing protein</fullName>
    </recommendedName>
</protein>
<comment type="caution">
    <text evidence="8">The sequence shown here is derived from an EMBL/GenBank/DDBJ whole genome shotgun (WGS) entry which is preliminary data.</text>
</comment>
<feature type="transmembrane region" description="Helical" evidence="6">
    <location>
        <begin position="6"/>
        <end position="29"/>
    </location>
</feature>
<evidence type="ECO:0000256" key="4">
    <source>
        <dbReference type="ARBA" id="ARBA00022989"/>
    </source>
</evidence>
<sequence length="231" mass="26118">MKKYLRFLPVLIIVILMIIVISFGGLDFFSFENIKKNHDTLKNLLAENKILFPLFFILIYIVSTALSIPGAVFLTILAGFLFGKYLATIYVAIGATIGASILFIAAKTAIKDFFIKKAGKLLNKISIGFQKNATCYMLFLRLIPLFPFWLVNIVPALFKIRFSTFLWTTFFGILPGTFVFAQAGTALESIIKQDKFELKSIFTFEVNLALILLAIFMLLPLIFKKLKNKIC</sequence>
<evidence type="ECO:0000256" key="3">
    <source>
        <dbReference type="ARBA" id="ARBA00022692"/>
    </source>
</evidence>
<evidence type="ECO:0000256" key="1">
    <source>
        <dbReference type="ARBA" id="ARBA00004651"/>
    </source>
</evidence>
<dbReference type="GO" id="GO:0005886">
    <property type="term" value="C:plasma membrane"/>
    <property type="evidence" value="ECO:0007669"/>
    <property type="project" value="UniProtKB-SubCell"/>
</dbReference>
<organism evidence="8">
    <name type="scientific">marine sediment metagenome</name>
    <dbReference type="NCBI Taxonomy" id="412755"/>
    <lineage>
        <taxon>unclassified sequences</taxon>
        <taxon>metagenomes</taxon>
        <taxon>ecological metagenomes</taxon>
    </lineage>
</organism>
<dbReference type="PANTHER" id="PTHR12677">
    <property type="entry name" value="GOLGI APPARATUS MEMBRANE PROTEIN TVP38-RELATED"/>
    <property type="match status" value="1"/>
</dbReference>
<feature type="transmembrane region" description="Helical" evidence="6">
    <location>
        <begin position="202"/>
        <end position="223"/>
    </location>
</feature>
<accession>A0A0F9E9J7</accession>